<protein>
    <submittedName>
        <fullName evidence="1">Uncharacterized protein</fullName>
    </submittedName>
</protein>
<name>A0ABP9LCL7_9GAMM</name>
<reference evidence="2" key="1">
    <citation type="journal article" date="2019" name="Int. J. Syst. Evol. Microbiol.">
        <title>The Global Catalogue of Microorganisms (GCM) 10K type strain sequencing project: providing services to taxonomists for standard genome sequencing and annotation.</title>
        <authorList>
            <consortium name="The Broad Institute Genomics Platform"/>
            <consortium name="The Broad Institute Genome Sequencing Center for Infectious Disease"/>
            <person name="Wu L."/>
            <person name="Ma J."/>
        </authorList>
    </citation>
    <scope>NUCLEOTIDE SEQUENCE [LARGE SCALE GENOMIC DNA]</scope>
    <source>
        <strain evidence="2">JCM 19212</strain>
    </source>
</reference>
<sequence length="265" mass="30183">MVNGVAPGTNRELWLLYRGARSWEAEVDILLQNVLHAHGGIDRWRSLKRVDATIISGGGFFALKGIIQDADPRRVTSWLHEERMTLQPYGAPDQRSAFTANRVAVERLDGSVLTERLAPKDSFAGHQMNTPWDPLHRAYFNGEALWTYLATPFLLAMQEVAVEEIEPWQEGEERWRVLRARFPGSIETHSLVQDFFFDESFMLRRHDYQVNIAGGFAASQLTSEHVRSGGIALPTRRRAYTRGPDGRPNLDMLMVWIDLSDISYS</sequence>
<gene>
    <name evidence="1" type="ORF">GCM10025759_14860</name>
</gene>
<proteinExistence type="predicted"/>
<accession>A0ABP9LCL7</accession>
<comment type="caution">
    <text evidence="1">The sequence shown here is derived from an EMBL/GenBank/DDBJ whole genome shotgun (WGS) entry which is preliminary data.</text>
</comment>
<evidence type="ECO:0000313" key="1">
    <source>
        <dbReference type="EMBL" id="GAA5073546.1"/>
    </source>
</evidence>
<keyword evidence="2" id="KW-1185">Reference proteome</keyword>
<evidence type="ECO:0000313" key="2">
    <source>
        <dbReference type="Proteomes" id="UP001501083"/>
    </source>
</evidence>
<dbReference type="Proteomes" id="UP001501083">
    <property type="component" value="Unassembled WGS sequence"/>
</dbReference>
<dbReference type="EMBL" id="BAABKY010000002">
    <property type="protein sequence ID" value="GAA5073546.1"/>
    <property type="molecule type" value="Genomic_DNA"/>
</dbReference>
<organism evidence="1 2">
    <name type="scientific">Lysobacter panacisoli</name>
    <dbReference type="NCBI Taxonomy" id="1255263"/>
    <lineage>
        <taxon>Bacteria</taxon>
        <taxon>Pseudomonadati</taxon>
        <taxon>Pseudomonadota</taxon>
        <taxon>Gammaproteobacteria</taxon>
        <taxon>Lysobacterales</taxon>
        <taxon>Lysobacteraceae</taxon>
        <taxon>Lysobacter</taxon>
    </lineage>
</organism>